<dbReference type="SUPFAM" id="SSF161098">
    <property type="entry name" value="MetI-like"/>
    <property type="match status" value="1"/>
</dbReference>
<reference evidence="9 10" key="1">
    <citation type="submission" date="2018-09" db="EMBL/GenBank/DDBJ databases">
        <title>Bacillus saliacetes sp. nov., isolated from Thai shrimp paste (Ka-pi).</title>
        <authorList>
            <person name="Daroonpunt R."/>
            <person name="Tanasupawat S."/>
            <person name="Yiamsombut S."/>
        </authorList>
    </citation>
    <scope>NUCLEOTIDE SEQUENCE [LARGE SCALE GENOMIC DNA]</scope>
    <source>
        <strain evidence="9 10">SKP7-4</strain>
    </source>
</reference>
<dbReference type="PANTHER" id="PTHR43839:SF3">
    <property type="entry name" value="OLIGOPEPTIDE ABC TRANSPORTER, PERMEASE PROTEIN"/>
    <property type="match status" value="1"/>
</dbReference>
<sequence length="346" mass="38525">MSIFKSLRFWIPFGVLAAMIVGSFLVPVLYPDLQEAGPPYITDPDTHKVLAAAPYSPSEMPPMGSDKLGRNIFLLLIDGAKYTLLAALAIALLRMIGGFFTGLLYAFMPRWLRSGVKGFWDTFNFIPLAIVGYILLQPLQVAYEAGALTSFRFMLIEVAVIALIVIPSLGMYVGQGMNDFMKQEFVDVSRQMGASRFHLIRKHLVPHFGRHSIVLFSEQLSQTLLLLIQLGILHICLGGLMTANFGIMEVIPEYFSAINEWAATIAINIKQVFIRPYIVLGPLLFFAVAIYCVNEISAVLRSVLVEGNQVGLKFFGKKRKEAERQSAHQPQKDDFTFASHKGEKAC</sequence>
<evidence type="ECO:0000256" key="3">
    <source>
        <dbReference type="ARBA" id="ARBA00022692"/>
    </source>
</evidence>
<keyword evidence="10" id="KW-1185">Reference proteome</keyword>
<evidence type="ECO:0000259" key="8">
    <source>
        <dbReference type="Pfam" id="PF00528"/>
    </source>
</evidence>
<evidence type="ECO:0000256" key="1">
    <source>
        <dbReference type="ARBA" id="ARBA00004141"/>
    </source>
</evidence>
<feature type="transmembrane region" description="Helical" evidence="7">
    <location>
        <begin position="119"/>
        <end position="139"/>
    </location>
</feature>
<dbReference type="Gene3D" id="1.10.3720.10">
    <property type="entry name" value="MetI-like"/>
    <property type="match status" value="1"/>
</dbReference>
<dbReference type="Pfam" id="PF00528">
    <property type="entry name" value="BPD_transp_1"/>
    <property type="match status" value="1"/>
</dbReference>
<protein>
    <submittedName>
        <fullName evidence="9">ABC transporter permease subunit</fullName>
    </submittedName>
</protein>
<dbReference type="RefSeq" id="WP_119549217.1">
    <property type="nucleotide sequence ID" value="NZ_QXIR01000039.1"/>
</dbReference>
<evidence type="ECO:0000256" key="4">
    <source>
        <dbReference type="ARBA" id="ARBA00022989"/>
    </source>
</evidence>
<proteinExistence type="predicted"/>
<feature type="transmembrane region" description="Helical" evidence="7">
    <location>
        <begin position="7"/>
        <end position="30"/>
    </location>
</feature>
<dbReference type="GO" id="GO:0055085">
    <property type="term" value="P:transmembrane transport"/>
    <property type="evidence" value="ECO:0007669"/>
    <property type="project" value="InterPro"/>
</dbReference>
<keyword evidence="5 7" id="KW-0472">Membrane</keyword>
<accession>A0A3A1QP63</accession>
<dbReference type="InterPro" id="IPR035906">
    <property type="entry name" value="MetI-like_sf"/>
</dbReference>
<feature type="transmembrane region" description="Helical" evidence="7">
    <location>
        <begin position="151"/>
        <end position="173"/>
    </location>
</feature>
<keyword evidence="2" id="KW-0813">Transport</keyword>
<evidence type="ECO:0000256" key="6">
    <source>
        <dbReference type="SAM" id="MobiDB-lite"/>
    </source>
</evidence>
<evidence type="ECO:0000313" key="10">
    <source>
        <dbReference type="Proteomes" id="UP000265801"/>
    </source>
</evidence>
<comment type="subcellular location">
    <subcellularLocation>
        <location evidence="1">Membrane</location>
        <topology evidence="1">Multi-pass membrane protein</topology>
    </subcellularLocation>
</comment>
<keyword evidence="3 7" id="KW-0812">Transmembrane</keyword>
<dbReference type="InterPro" id="IPR000515">
    <property type="entry name" value="MetI-like"/>
</dbReference>
<dbReference type="AlphaFoldDB" id="A0A3A1QP63"/>
<feature type="transmembrane region" description="Helical" evidence="7">
    <location>
        <begin position="84"/>
        <end position="107"/>
    </location>
</feature>
<dbReference type="Proteomes" id="UP000265801">
    <property type="component" value="Unassembled WGS sequence"/>
</dbReference>
<evidence type="ECO:0000256" key="7">
    <source>
        <dbReference type="SAM" id="Phobius"/>
    </source>
</evidence>
<gene>
    <name evidence="9" type="ORF">D3H55_20765</name>
</gene>
<feature type="domain" description="ABC transmembrane type-1" evidence="8">
    <location>
        <begin position="98"/>
        <end position="223"/>
    </location>
</feature>
<dbReference type="EMBL" id="QXIR01000039">
    <property type="protein sequence ID" value="RIW28840.1"/>
    <property type="molecule type" value="Genomic_DNA"/>
</dbReference>
<dbReference type="OrthoDB" id="2155652at2"/>
<name>A0A3A1QP63_9BACI</name>
<evidence type="ECO:0000256" key="2">
    <source>
        <dbReference type="ARBA" id="ARBA00022448"/>
    </source>
</evidence>
<comment type="caution">
    <text evidence="9">The sequence shown here is derived from an EMBL/GenBank/DDBJ whole genome shotgun (WGS) entry which is preliminary data.</text>
</comment>
<organism evidence="9 10">
    <name type="scientific">Bacillus salacetis</name>
    <dbReference type="NCBI Taxonomy" id="2315464"/>
    <lineage>
        <taxon>Bacteria</taxon>
        <taxon>Bacillati</taxon>
        <taxon>Bacillota</taxon>
        <taxon>Bacilli</taxon>
        <taxon>Bacillales</taxon>
        <taxon>Bacillaceae</taxon>
        <taxon>Bacillus</taxon>
    </lineage>
</organism>
<evidence type="ECO:0000256" key="5">
    <source>
        <dbReference type="ARBA" id="ARBA00023136"/>
    </source>
</evidence>
<dbReference type="CDD" id="cd06261">
    <property type="entry name" value="TM_PBP2"/>
    <property type="match status" value="1"/>
</dbReference>
<dbReference type="GO" id="GO:0016020">
    <property type="term" value="C:membrane"/>
    <property type="evidence" value="ECO:0007669"/>
    <property type="project" value="UniProtKB-SubCell"/>
</dbReference>
<feature type="region of interest" description="Disordered" evidence="6">
    <location>
        <begin position="322"/>
        <end position="346"/>
    </location>
</feature>
<evidence type="ECO:0000313" key="9">
    <source>
        <dbReference type="EMBL" id="RIW28840.1"/>
    </source>
</evidence>
<feature type="transmembrane region" description="Helical" evidence="7">
    <location>
        <begin position="224"/>
        <end position="247"/>
    </location>
</feature>
<keyword evidence="4 7" id="KW-1133">Transmembrane helix</keyword>
<feature type="transmembrane region" description="Helical" evidence="7">
    <location>
        <begin position="274"/>
        <end position="293"/>
    </location>
</feature>
<dbReference type="PANTHER" id="PTHR43839">
    <property type="entry name" value="OPPC IN A BINDING PROTEIN-DEPENDENT TRANSPORT SYSTEM"/>
    <property type="match status" value="1"/>
</dbReference>